<keyword evidence="1" id="KW-0131">Cell cycle</keyword>
<organism evidence="1 2">
    <name type="scientific">Herbaspirillum hiltneri N3</name>
    <dbReference type="NCBI Taxonomy" id="1262470"/>
    <lineage>
        <taxon>Bacteria</taxon>
        <taxon>Pseudomonadati</taxon>
        <taxon>Pseudomonadota</taxon>
        <taxon>Betaproteobacteria</taxon>
        <taxon>Burkholderiales</taxon>
        <taxon>Oxalobacteraceae</taxon>
        <taxon>Herbaspirillum</taxon>
    </lineage>
</organism>
<sequence>MPSPFINIIDSPQSIHNSLWLASQLAQGGARCIDTGFAGLSAELPGRGWPVGALIDLLLQQPGAGELRLLGPALKALAPRRIALVQTPHAPQAIGWRQLGVDVERLLSVRAATSADAAWAAEQILKSDSCAVLLFWQRHLRKESVRRLHLAAQGGNTLFVMLRPLSCAQDASPAPLRLSLMAAAGGVDIGFVKRRGPQRDTPLFVSLPSLNLLHHASVDRRTPAPVAAGSVLSELVG</sequence>
<dbReference type="RefSeq" id="WP_053199209.1">
    <property type="nucleotide sequence ID" value="NZ_CP011409.1"/>
</dbReference>
<dbReference type="GO" id="GO:0051301">
    <property type="term" value="P:cell division"/>
    <property type="evidence" value="ECO:0007669"/>
    <property type="project" value="UniProtKB-KW"/>
</dbReference>
<name>A0ABN4I567_9BURK</name>
<accession>A0ABN4I567</accession>
<keyword evidence="2" id="KW-1185">Reference proteome</keyword>
<proteinExistence type="predicted"/>
<keyword evidence="1" id="KW-0132">Cell division</keyword>
<dbReference type="InterPro" id="IPR027417">
    <property type="entry name" value="P-loop_NTPase"/>
</dbReference>
<dbReference type="PIRSF" id="PIRSF037290">
    <property type="entry name" value="UCP037290"/>
    <property type="match status" value="1"/>
</dbReference>
<dbReference type="Proteomes" id="UP000063429">
    <property type="component" value="Chromosome"/>
</dbReference>
<gene>
    <name evidence="1" type="ORF">F506_16505</name>
</gene>
<protein>
    <submittedName>
        <fullName evidence="1">Cell division protein</fullName>
    </submittedName>
</protein>
<evidence type="ECO:0000313" key="2">
    <source>
        <dbReference type="Proteomes" id="UP000063429"/>
    </source>
</evidence>
<evidence type="ECO:0000313" key="1">
    <source>
        <dbReference type="EMBL" id="AKZ64051.1"/>
    </source>
</evidence>
<reference evidence="2" key="1">
    <citation type="journal article" date="2015" name="Genome Announc.">
        <title>Complete Genome Sequence of Herbaspirillum hiltneri N3 (DSM 17495), Isolated from Surface-Sterilized Wheat Roots.</title>
        <authorList>
            <person name="Guizelini D."/>
            <person name="Saizaki P.M."/>
            <person name="Coimbra N.A."/>
            <person name="Weiss V.A."/>
            <person name="Faoro H."/>
            <person name="Sfeir M.Z."/>
            <person name="Baura V.A."/>
            <person name="Monteiro R.A."/>
            <person name="Chubatsu L.S."/>
            <person name="Souza E.M."/>
            <person name="Cruz L.M."/>
            <person name="Pedrosa F.O."/>
            <person name="Raittz R.T."/>
            <person name="Marchaukoski J.N."/>
            <person name="Steffens M.B."/>
        </authorList>
    </citation>
    <scope>NUCLEOTIDE SEQUENCE [LARGE SCALE GENOMIC DNA]</scope>
    <source>
        <strain evidence="2">N3</strain>
    </source>
</reference>
<dbReference type="InterPro" id="IPR047610">
    <property type="entry name" value="ImuA_translesion"/>
</dbReference>
<dbReference type="InterPro" id="IPR017166">
    <property type="entry name" value="UCP037290"/>
</dbReference>
<dbReference type="SUPFAM" id="SSF52540">
    <property type="entry name" value="P-loop containing nucleoside triphosphate hydrolases"/>
    <property type="match status" value="1"/>
</dbReference>
<dbReference type="NCBIfam" id="NF033429">
    <property type="entry name" value="ImuA_translesion"/>
    <property type="match status" value="1"/>
</dbReference>
<dbReference type="EMBL" id="CP011409">
    <property type="protein sequence ID" value="AKZ64051.1"/>
    <property type="molecule type" value="Genomic_DNA"/>
</dbReference>
<dbReference type="Gene3D" id="3.40.50.300">
    <property type="entry name" value="P-loop containing nucleotide triphosphate hydrolases"/>
    <property type="match status" value="1"/>
</dbReference>